<evidence type="ECO:0000259" key="1">
    <source>
        <dbReference type="Pfam" id="PF06463"/>
    </source>
</evidence>
<gene>
    <name evidence="2" type="ORF">J4727_05585</name>
</gene>
<sequence>MIKHRPIQLRFIELMETGDGSDIFQSFHISGVNYSRTFNRRRLVYASSFVVMGQLKSLVIQITKAKLGLSCPRKDFCQSCNRLRVSSLGNLHFYVYLVKMVFTLRDLLGADDQNEALKARIQRGLQP</sequence>
<evidence type="ECO:0000313" key="3">
    <source>
        <dbReference type="Proteomes" id="UP000664477"/>
    </source>
</evidence>
<organism evidence="2 3">
    <name type="scientific">Providencia rettgeri</name>
    <dbReference type="NCBI Taxonomy" id="587"/>
    <lineage>
        <taxon>Bacteria</taxon>
        <taxon>Pseudomonadati</taxon>
        <taxon>Pseudomonadota</taxon>
        <taxon>Gammaproteobacteria</taxon>
        <taxon>Enterobacterales</taxon>
        <taxon>Morganellaceae</taxon>
        <taxon>Providencia</taxon>
    </lineage>
</organism>
<dbReference type="EMBL" id="JAGETQ010000019">
    <property type="protein sequence ID" value="MBO1916016.1"/>
    <property type="molecule type" value="Genomic_DNA"/>
</dbReference>
<proteinExistence type="predicted"/>
<dbReference type="InterPro" id="IPR013785">
    <property type="entry name" value="Aldolase_TIM"/>
</dbReference>
<protein>
    <recommendedName>
        <fullName evidence="1">Molybdenum cofactor biosynthesis protein A-like twitch domain-containing protein</fullName>
    </recommendedName>
</protein>
<evidence type="ECO:0000313" key="2">
    <source>
        <dbReference type="EMBL" id="MBO1916016.1"/>
    </source>
</evidence>
<dbReference type="InterPro" id="IPR010505">
    <property type="entry name" value="MoaA_twitch"/>
</dbReference>
<dbReference type="Gene3D" id="3.20.20.70">
    <property type="entry name" value="Aldolase class I"/>
    <property type="match status" value="1"/>
</dbReference>
<dbReference type="Proteomes" id="UP000664477">
    <property type="component" value="Unassembled WGS sequence"/>
</dbReference>
<feature type="domain" description="Molybdenum cofactor biosynthesis protein A-like twitch" evidence="1">
    <location>
        <begin position="7"/>
        <end position="125"/>
    </location>
</feature>
<comment type="caution">
    <text evidence="2">The sequence shown here is derived from an EMBL/GenBank/DDBJ whole genome shotgun (WGS) entry which is preliminary data.</text>
</comment>
<dbReference type="Pfam" id="PF06463">
    <property type="entry name" value="Mob_synth_C"/>
    <property type="match status" value="1"/>
</dbReference>
<accession>A0A939SLE7</accession>
<dbReference type="GO" id="GO:0006777">
    <property type="term" value="P:Mo-molybdopterin cofactor biosynthetic process"/>
    <property type="evidence" value="ECO:0007669"/>
    <property type="project" value="InterPro"/>
</dbReference>
<dbReference type="AlphaFoldDB" id="A0A939SLE7"/>
<name>A0A939SLE7_PRORE</name>
<reference evidence="2" key="1">
    <citation type="submission" date="2021-03" db="EMBL/GenBank/DDBJ databases">
        <title>Molecular epidemiology and mechanisms of colistin and carbapenem resistance in Enterobacteriaceae from clinical isolates, the environment and porcine samples in Pretoria, South Africa.</title>
        <authorList>
            <person name="Bogoshi D."/>
            <person name="Mbelle N.M."/>
            <person name="Naidoo V."/>
            <person name="Osei Sekyere J."/>
        </authorList>
    </citation>
    <scope>NUCLEOTIDE SEQUENCE</scope>
    <source>
        <strain evidence="2">C052</strain>
    </source>
</reference>
<dbReference type="GO" id="GO:0051539">
    <property type="term" value="F:4 iron, 4 sulfur cluster binding"/>
    <property type="evidence" value="ECO:0007669"/>
    <property type="project" value="InterPro"/>
</dbReference>